<dbReference type="InterPro" id="IPR011011">
    <property type="entry name" value="Znf_FYVE_PHD"/>
</dbReference>
<dbReference type="InterPro" id="IPR052283">
    <property type="entry name" value="GenomicStab_NeuMorph_Reg"/>
</dbReference>
<feature type="compositionally biased region" description="Acidic residues" evidence="1">
    <location>
        <begin position="83"/>
        <end position="93"/>
    </location>
</feature>
<evidence type="ECO:0000256" key="1">
    <source>
        <dbReference type="SAM" id="MobiDB-lite"/>
    </source>
</evidence>
<dbReference type="PANTHER" id="PTHR15739">
    <property type="entry name" value="ZINC FINGER PROTEIN"/>
    <property type="match status" value="1"/>
</dbReference>
<feature type="compositionally biased region" description="Polar residues" evidence="1">
    <location>
        <begin position="36"/>
        <end position="45"/>
    </location>
</feature>
<protein>
    <recommendedName>
        <fullName evidence="2">MBD domain-containing protein</fullName>
    </recommendedName>
</protein>
<dbReference type="Gene3D" id="3.30.890.10">
    <property type="entry name" value="Methyl-cpg-binding Protein 2, Chain A"/>
    <property type="match status" value="1"/>
</dbReference>
<feature type="compositionally biased region" description="Polar residues" evidence="1">
    <location>
        <begin position="620"/>
        <end position="636"/>
    </location>
</feature>
<dbReference type="InterPro" id="IPR016177">
    <property type="entry name" value="DNA-bd_dom_sf"/>
</dbReference>
<evidence type="ECO:0000313" key="4">
    <source>
        <dbReference type="Proteomes" id="UP000037069"/>
    </source>
</evidence>
<dbReference type="SUPFAM" id="SSF54171">
    <property type="entry name" value="DNA-binding domain"/>
    <property type="match status" value="1"/>
</dbReference>
<dbReference type="OMA" id="CPVMVVE"/>
<dbReference type="CDD" id="cd00122">
    <property type="entry name" value="MBD"/>
    <property type="match status" value="1"/>
</dbReference>
<dbReference type="InterPro" id="IPR013083">
    <property type="entry name" value="Znf_RING/FYVE/PHD"/>
</dbReference>
<dbReference type="PANTHER" id="PTHR15739:SF5">
    <property type="entry name" value="LD23158P"/>
    <property type="match status" value="1"/>
</dbReference>
<feature type="compositionally biased region" description="Polar residues" evidence="1">
    <location>
        <begin position="64"/>
        <end position="73"/>
    </location>
</feature>
<dbReference type="SUPFAM" id="SSF81383">
    <property type="entry name" value="F-box domain"/>
    <property type="match status" value="1"/>
</dbReference>
<dbReference type="SUPFAM" id="SSF52047">
    <property type="entry name" value="RNI-like"/>
    <property type="match status" value="1"/>
</dbReference>
<dbReference type="Gene3D" id="3.80.10.10">
    <property type="entry name" value="Ribonuclease Inhibitor"/>
    <property type="match status" value="1"/>
</dbReference>
<dbReference type="SMART" id="SM00391">
    <property type="entry name" value="MBD"/>
    <property type="match status" value="1"/>
</dbReference>
<dbReference type="OrthoDB" id="61560at2759"/>
<feature type="region of interest" description="Disordered" evidence="1">
    <location>
        <begin position="22"/>
        <end position="99"/>
    </location>
</feature>
<dbReference type="PROSITE" id="PS50982">
    <property type="entry name" value="MBD"/>
    <property type="match status" value="1"/>
</dbReference>
<feature type="region of interest" description="Disordered" evidence="1">
    <location>
        <begin position="208"/>
        <end position="255"/>
    </location>
</feature>
<feature type="region of interest" description="Disordered" evidence="1">
    <location>
        <begin position="1001"/>
        <end position="1030"/>
    </location>
</feature>
<feature type="compositionally biased region" description="Low complexity" evidence="1">
    <location>
        <begin position="363"/>
        <end position="380"/>
    </location>
</feature>
<dbReference type="SUPFAM" id="SSF57903">
    <property type="entry name" value="FYVE/PHD zinc finger"/>
    <property type="match status" value="1"/>
</dbReference>
<accession>A0A0L0C6T9</accession>
<dbReference type="Pfam" id="PF12937">
    <property type="entry name" value="F-box-like"/>
    <property type="match status" value="1"/>
</dbReference>
<dbReference type="InterPro" id="IPR036047">
    <property type="entry name" value="F-box-like_dom_sf"/>
</dbReference>
<evidence type="ECO:0000313" key="3">
    <source>
        <dbReference type="EMBL" id="KNC27985.1"/>
    </source>
</evidence>
<keyword evidence="4" id="KW-1185">Reference proteome</keyword>
<dbReference type="InterPro" id="IPR032675">
    <property type="entry name" value="LRR_dom_sf"/>
</dbReference>
<dbReference type="Gene3D" id="3.30.40.10">
    <property type="entry name" value="Zinc/RING finger domain, C3HC4 (zinc finger)"/>
    <property type="match status" value="1"/>
</dbReference>
<feature type="compositionally biased region" description="Acidic residues" evidence="1">
    <location>
        <begin position="26"/>
        <end position="35"/>
    </location>
</feature>
<reference evidence="3 4" key="1">
    <citation type="journal article" date="2015" name="Nat. Commun.">
        <title>Lucilia cuprina genome unlocks parasitic fly biology to underpin future interventions.</title>
        <authorList>
            <person name="Anstead C.A."/>
            <person name="Korhonen P.K."/>
            <person name="Young N.D."/>
            <person name="Hall R.S."/>
            <person name="Jex A.R."/>
            <person name="Murali S.C."/>
            <person name="Hughes D.S."/>
            <person name="Lee S.F."/>
            <person name="Perry T."/>
            <person name="Stroehlein A.J."/>
            <person name="Ansell B.R."/>
            <person name="Breugelmans B."/>
            <person name="Hofmann A."/>
            <person name="Qu J."/>
            <person name="Dugan S."/>
            <person name="Lee S.L."/>
            <person name="Chao H."/>
            <person name="Dinh H."/>
            <person name="Han Y."/>
            <person name="Doddapaneni H.V."/>
            <person name="Worley K.C."/>
            <person name="Muzny D.M."/>
            <person name="Ioannidis P."/>
            <person name="Waterhouse R.M."/>
            <person name="Zdobnov E.M."/>
            <person name="James P.J."/>
            <person name="Bagnall N.H."/>
            <person name="Kotze A.C."/>
            <person name="Gibbs R.A."/>
            <person name="Richards S."/>
            <person name="Batterham P."/>
            <person name="Gasser R.B."/>
        </authorList>
    </citation>
    <scope>NUCLEOTIDE SEQUENCE [LARGE SCALE GENOMIC DNA]</scope>
    <source>
        <strain evidence="3 4">LS</strain>
        <tissue evidence="3">Full body</tissue>
    </source>
</reference>
<organism evidence="3 4">
    <name type="scientific">Lucilia cuprina</name>
    <name type="common">Green bottle fly</name>
    <name type="synonym">Australian sheep blowfly</name>
    <dbReference type="NCBI Taxonomy" id="7375"/>
    <lineage>
        <taxon>Eukaryota</taxon>
        <taxon>Metazoa</taxon>
        <taxon>Ecdysozoa</taxon>
        <taxon>Arthropoda</taxon>
        <taxon>Hexapoda</taxon>
        <taxon>Insecta</taxon>
        <taxon>Pterygota</taxon>
        <taxon>Neoptera</taxon>
        <taxon>Endopterygota</taxon>
        <taxon>Diptera</taxon>
        <taxon>Brachycera</taxon>
        <taxon>Muscomorpha</taxon>
        <taxon>Oestroidea</taxon>
        <taxon>Calliphoridae</taxon>
        <taxon>Luciliinae</taxon>
        <taxon>Lucilia</taxon>
    </lineage>
</organism>
<feature type="compositionally biased region" description="Polar residues" evidence="1">
    <location>
        <begin position="413"/>
        <end position="423"/>
    </location>
</feature>
<name>A0A0L0C6T9_LUCCU</name>
<sequence>MEVDDAIVMAEPVEEQTVLAVAEGGAVEDDIDESEQTTPSASTSSKQKRAKIKHDKEEPPGAFDTQQNDSALTATPFKLEVSGSEDEREEEADGASKAAIRRKLLSTPLEEDSAAKDGLEELEEVAMKRKRYEVRRSGSEECLLGFDELSGEAELVKAGEVTEEPMVLAEEQPIESVEEPFKNVEEVANEAIESPLNSPKSIKKASALTKIGSPALHTTRSASKSPKALKPKTPPLDVVKPAQKSPPKPHIVADGEETNGIATTPIKATSQTPAKKTLSPKDEFYKKPFEYGWKRELVWRANPEQSKDKADVYFISPAGKKLRGRNDIIPLLEGDLTIDHFCFTREPLGAGPDVEIVRIAKPSSRASATAATLASAPTPTNMGKRVSKPKGPKGASPPPQGWTPSKALKVNNALLSGTGSSGRVSAAHHPVPSTPPSSRKHDNAHANAAHSAKNTKAKKSAANKTEVVADIKKPSTNTIETKETCTVNCVKAQGQVPQLQCTKCLCLYHHECVGLNQLNSEYRTASNNRGKEYICEACLPKSVQKSATVAAVPAAVLIKPATNVVSNKRPENKFPQTIAVVKGKKYVMVAKPLALPNEHVNDIENDLKQINESIRKNRKQSNNSLDGSSSQAHNSHNSIVVDNSNKLFATNFFANVSYAYDSLLCILKYLKIHERPRAAAVCKLWNLAAKDTSLWQTVRMKNSKVCSWTGFAGALRRGETKHLDLRKMLLPSGRSEDMWNDFCANIGTVCSLETIDLCRCSARVVESLFQSNRNLKVINALAINDDTINLEHIALLQSLEELRLRTCEAGVLSGDLTPMASLSQLTHLSLTSIKGLGAKSVEVLGELTTLKSLELGECGDFDSTFAEAVLPKLINLQRLRLENSQITNVCTLEILDAVARLVQLNQLELVNFDIKPGFDEKLSLCMNISKLLIIPTYISQSATTNQIVLSAVQQVSETLKVFTWCVTVELLRVTALYVDQCEESTKKEKHHFDECIPVLKPVPGASTGEDDEEEASIKPKSPAATEDGTAVTEVPQIEILPLDKVESILAENLPHTKFTIVKVPYHATCKQQLVELN</sequence>
<gene>
    <name evidence="3" type="ORF">FF38_14490</name>
</gene>
<dbReference type="AlphaFoldDB" id="A0A0L0C6T9"/>
<dbReference type="Proteomes" id="UP000037069">
    <property type="component" value="Unassembled WGS sequence"/>
</dbReference>
<evidence type="ECO:0000259" key="2">
    <source>
        <dbReference type="PROSITE" id="PS50982"/>
    </source>
</evidence>
<dbReference type="Gene3D" id="1.20.1280.50">
    <property type="match status" value="1"/>
</dbReference>
<dbReference type="GO" id="GO:0003677">
    <property type="term" value="F:DNA binding"/>
    <property type="evidence" value="ECO:0007669"/>
    <property type="project" value="InterPro"/>
</dbReference>
<proteinExistence type="predicted"/>
<dbReference type="Pfam" id="PF01429">
    <property type="entry name" value="MBD"/>
    <property type="match status" value="1"/>
</dbReference>
<dbReference type="InterPro" id="IPR001810">
    <property type="entry name" value="F-box_dom"/>
</dbReference>
<feature type="domain" description="MBD" evidence="2">
    <location>
        <begin position="279"/>
        <end position="348"/>
    </location>
</feature>
<dbReference type="InterPro" id="IPR001739">
    <property type="entry name" value="Methyl_CpG_DNA-bd"/>
</dbReference>
<feature type="region of interest" description="Disordered" evidence="1">
    <location>
        <begin position="363"/>
        <end position="466"/>
    </location>
</feature>
<comment type="caution">
    <text evidence="3">The sequence shown here is derived from an EMBL/GenBank/DDBJ whole genome shotgun (WGS) entry which is preliminary data.</text>
</comment>
<dbReference type="EMBL" id="JRES01000833">
    <property type="protein sequence ID" value="KNC27985.1"/>
    <property type="molecule type" value="Genomic_DNA"/>
</dbReference>
<feature type="region of interest" description="Disordered" evidence="1">
    <location>
        <begin position="616"/>
        <end position="636"/>
    </location>
</feature>
<dbReference type="STRING" id="7375.A0A0L0C6T9"/>